<dbReference type="AlphaFoldDB" id="F4H279"/>
<dbReference type="Proteomes" id="UP000008460">
    <property type="component" value="Chromosome"/>
</dbReference>
<keyword evidence="3" id="KW-1185">Reference proteome</keyword>
<accession>F4H279</accession>
<keyword evidence="1" id="KW-0732">Signal</keyword>
<evidence type="ECO:0000313" key="3">
    <source>
        <dbReference type="Proteomes" id="UP000008460"/>
    </source>
</evidence>
<gene>
    <name evidence="2" type="ordered locus">Celf_2248</name>
</gene>
<dbReference type="RefSeq" id="WP_013771402.1">
    <property type="nucleotide sequence ID" value="NC_015514.1"/>
</dbReference>
<dbReference type="STRING" id="590998.Celf_2248"/>
<name>F4H279_CELFA</name>
<dbReference type="KEGG" id="cfi:Celf_2248"/>
<proteinExistence type="predicted"/>
<feature type="chain" id="PRO_5039001172" description="Lipoprotein" evidence="1">
    <location>
        <begin position="24"/>
        <end position="202"/>
    </location>
</feature>
<evidence type="ECO:0000313" key="2">
    <source>
        <dbReference type="EMBL" id="AEE46376.1"/>
    </source>
</evidence>
<organism evidence="2 3">
    <name type="scientific">Cellulomonas fimi (strain ATCC 484 / DSM 20113 / JCM 1341 / CCUG 24087 / LMG 16345 / NBRC 15513 / NCIMB 8980 / NCTC 7547 / NRS-133)</name>
    <dbReference type="NCBI Taxonomy" id="590998"/>
    <lineage>
        <taxon>Bacteria</taxon>
        <taxon>Bacillati</taxon>
        <taxon>Actinomycetota</taxon>
        <taxon>Actinomycetes</taxon>
        <taxon>Micrococcales</taxon>
        <taxon>Cellulomonadaceae</taxon>
        <taxon>Cellulomonas</taxon>
    </lineage>
</organism>
<feature type="signal peptide" evidence="1">
    <location>
        <begin position="1"/>
        <end position="23"/>
    </location>
</feature>
<evidence type="ECO:0000256" key="1">
    <source>
        <dbReference type="SAM" id="SignalP"/>
    </source>
</evidence>
<dbReference type="PROSITE" id="PS51257">
    <property type="entry name" value="PROKAR_LIPOPROTEIN"/>
    <property type="match status" value="1"/>
</dbReference>
<dbReference type="HOGENOM" id="CLU_1352611_0_0_11"/>
<dbReference type="EMBL" id="CP002666">
    <property type="protein sequence ID" value="AEE46376.1"/>
    <property type="molecule type" value="Genomic_DNA"/>
</dbReference>
<sequence>MTLRWGVALLVVAVVVLSGCSSPDGTTPSPAAASTNADGLTYGSALGAADRDAEPDLIQVETDDGTVGYVRKVDLYADEPANPTEAVEQQARRDEASVSAALDAVTTELGAGPATSVDVAAGTAALDAIQEAVVTGSATARATELLDALLAAGGITAARPAGTDDAALCALALDRAAAVNVRVVPVYESDGRTVIGEFPVGG</sequence>
<reference evidence="2 3" key="1">
    <citation type="submission" date="2011-04" db="EMBL/GenBank/DDBJ databases">
        <title>Complete sequence of Cellulomonas fimi ATCC 484.</title>
        <authorList>
            <consortium name="US DOE Joint Genome Institute"/>
            <person name="Lucas S."/>
            <person name="Han J."/>
            <person name="Lapidus A."/>
            <person name="Cheng J.-F."/>
            <person name="Goodwin L."/>
            <person name="Pitluck S."/>
            <person name="Peters L."/>
            <person name="Chertkov O."/>
            <person name="Detter J.C."/>
            <person name="Han C."/>
            <person name="Tapia R."/>
            <person name="Land M."/>
            <person name="Hauser L."/>
            <person name="Kyrpides N."/>
            <person name="Ivanova N."/>
            <person name="Ovchinnikova G."/>
            <person name="Pagani I."/>
            <person name="Mead D."/>
            <person name="Brumm P."/>
            <person name="Woyke T."/>
        </authorList>
    </citation>
    <scope>NUCLEOTIDE SEQUENCE [LARGE SCALE GENOMIC DNA]</scope>
    <source>
        <strain evidence="3">ATCC 484 / DSM 20113 / JCM 1341 / NBRC 15513 / NCIMB 8980 / NCTC 7547</strain>
    </source>
</reference>
<evidence type="ECO:0008006" key="4">
    <source>
        <dbReference type="Google" id="ProtNLM"/>
    </source>
</evidence>
<protein>
    <recommendedName>
        <fullName evidence="4">Lipoprotein</fullName>
    </recommendedName>
</protein>